<proteinExistence type="predicted"/>
<evidence type="ECO:0000313" key="2">
    <source>
        <dbReference type="EMBL" id="KAG0247197.1"/>
    </source>
</evidence>
<feature type="compositionally biased region" description="Low complexity" evidence="1">
    <location>
        <begin position="370"/>
        <end position="424"/>
    </location>
</feature>
<dbReference type="AlphaFoldDB" id="A0A9P6TUI7"/>
<evidence type="ECO:0000256" key="1">
    <source>
        <dbReference type="SAM" id="MobiDB-lite"/>
    </source>
</evidence>
<name>A0A9P6TUI7_9FUNG</name>
<gene>
    <name evidence="2" type="ORF">BG011_001876</name>
</gene>
<dbReference type="PANTHER" id="PTHR12433:SF11">
    <property type="entry name" value="MEDIATOR OF RNA POLYMERASE II TRANSCRIPTION SUBUNIT 25"/>
    <property type="match status" value="1"/>
</dbReference>
<feature type="compositionally biased region" description="Basic and acidic residues" evidence="1">
    <location>
        <begin position="301"/>
        <end position="312"/>
    </location>
</feature>
<accession>A0A9P6TUI7</accession>
<sequence>MNFNLAPLKKPNFVLLKKDVFGKAAEALKNATSFPDLQDCRNSVPTILSNWQGTKATTEGRRLHLIVKKERHMLLLSPSSVFGPKGSSVDIFKHFHKLSKDLGRHTEIEIRQCLDAIFDVSGKRRPDSVPGIPLISLSLFSILRYCSKNRLTLAPMYPNNPSTISMLARLLVYYLSEPTARKDKNFSTISKLICTLTNAKSFCTTINSNIKAVIFRDRGSFDAQAYHVCSLRGDSGCPFYHDLVVFDRGDGDHKYLVDVPMEQIKEMVEEPTHPAEFAIKVVEDIRKKELLDEGEDNDNDNDSHDNSDHSSDEDSDCDDYSSGEGADSDNDRDEGALSDNNSDNNEPEELENNYGKRSRSISEVDEEDQQQQQQPQQQQQRQQQQQQQRQQQQQQRQQQQQQRQQQQQQQQQRQRQRQRQQQQQRRIKCSTWKNST</sequence>
<evidence type="ECO:0000313" key="3">
    <source>
        <dbReference type="Proteomes" id="UP000726737"/>
    </source>
</evidence>
<dbReference type="Proteomes" id="UP000726737">
    <property type="component" value="Unassembled WGS sequence"/>
</dbReference>
<feature type="region of interest" description="Disordered" evidence="1">
    <location>
        <begin position="292"/>
        <end position="436"/>
    </location>
</feature>
<organism evidence="2 3">
    <name type="scientific">Mortierella polycephala</name>
    <dbReference type="NCBI Taxonomy" id="41804"/>
    <lineage>
        <taxon>Eukaryota</taxon>
        <taxon>Fungi</taxon>
        <taxon>Fungi incertae sedis</taxon>
        <taxon>Mucoromycota</taxon>
        <taxon>Mortierellomycotina</taxon>
        <taxon>Mortierellomycetes</taxon>
        <taxon>Mortierellales</taxon>
        <taxon>Mortierellaceae</taxon>
        <taxon>Mortierella</taxon>
    </lineage>
</organism>
<comment type="caution">
    <text evidence="2">The sequence shown here is derived from an EMBL/GenBank/DDBJ whole genome shotgun (WGS) entry which is preliminary data.</text>
</comment>
<protein>
    <submittedName>
        <fullName evidence="2">Uncharacterized protein</fullName>
    </submittedName>
</protein>
<dbReference type="OrthoDB" id="10447487at2759"/>
<dbReference type="PANTHER" id="PTHR12433">
    <property type="entry name" value="MEDIATOR OF RNA POLYMERASE II TRANSCRIPTION SUBUNIT 25"/>
    <property type="match status" value="1"/>
</dbReference>
<reference evidence="2" key="1">
    <citation type="journal article" date="2020" name="Fungal Divers.">
        <title>Resolving the Mortierellaceae phylogeny through synthesis of multi-gene phylogenetics and phylogenomics.</title>
        <authorList>
            <person name="Vandepol N."/>
            <person name="Liber J."/>
            <person name="Desiro A."/>
            <person name="Na H."/>
            <person name="Kennedy M."/>
            <person name="Barry K."/>
            <person name="Grigoriev I.V."/>
            <person name="Miller A.N."/>
            <person name="O'Donnell K."/>
            <person name="Stajich J.E."/>
            <person name="Bonito G."/>
        </authorList>
    </citation>
    <scope>NUCLEOTIDE SEQUENCE</scope>
    <source>
        <strain evidence="2">KOD948</strain>
    </source>
</reference>
<dbReference type="GO" id="GO:0005667">
    <property type="term" value="C:transcription regulator complex"/>
    <property type="evidence" value="ECO:0007669"/>
    <property type="project" value="TreeGrafter"/>
</dbReference>
<feature type="compositionally biased region" description="Acidic residues" evidence="1">
    <location>
        <begin position="313"/>
        <end position="332"/>
    </location>
</feature>
<dbReference type="GO" id="GO:0045944">
    <property type="term" value="P:positive regulation of transcription by RNA polymerase II"/>
    <property type="evidence" value="ECO:0007669"/>
    <property type="project" value="TreeGrafter"/>
</dbReference>
<keyword evidence="3" id="KW-1185">Reference proteome</keyword>
<dbReference type="GO" id="GO:0016592">
    <property type="term" value="C:mediator complex"/>
    <property type="evidence" value="ECO:0007669"/>
    <property type="project" value="TreeGrafter"/>
</dbReference>
<dbReference type="EMBL" id="JAAAJA010001537">
    <property type="protein sequence ID" value="KAG0247197.1"/>
    <property type="molecule type" value="Genomic_DNA"/>
</dbReference>